<comment type="subunit">
    <text evidence="2">The complex is composed of two ATP-binding proteins (CysA), two transmembrane proteins (CysT and CysW) and a solute-binding protein (CysP).</text>
</comment>
<dbReference type="EMBL" id="DSVQ01000019">
    <property type="protein sequence ID" value="HGT40941.1"/>
    <property type="molecule type" value="Genomic_DNA"/>
</dbReference>
<evidence type="ECO:0000313" key="11">
    <source>
        <dbReference type="EMBL" id="HGT40941.1"/>
    </source>
</evidence>
<organism evidence="11">
    <name type="scientific">Schlesneria paludicola</name>
    <dbReference type="NCBI Taxonomy" id="360056"/>
    <lineage>
        <taxon>Bacteria</taxon>
        <taxon>Pseudomonadati</taxon>
        <taxon>Planctomycetota</taxon>
        <taxon>Planctomycetia</taxon>
        <taxon>Planctomycetales</taxon>
        <taxon>Planctomycetaceae</taxon>
        <taxon>Schlesneria</taxon>
    </lineage>
</organism>
<comment type="caution">
    <text evidence="11">The sequence shown here is derived from an EMBL/GenBank/DDBJ whole genome shotgun (WGS) entry which is preliminary data.</text>
</comment>
<feature type="domain" description="ABC transmembrane type-1" evidence="10">
    <location>
        <begin position="67"/>
        <end position="274"/>
    </location>
</feature>
<dbReference type="InterPro" id="IPR000515">
    <property type="entry name" value="MetI-like"/>
</dbReference>
<name>A0A7C4QK94_9PLAN</name>
<dbReference type="SUPFAM" id="SSF161098">
    <property type="entry name" value="MetI-like"/>
    <property type="match status" value="1"/>
</dbReference>
<dbReference type="AlphaFoldDB" id="A0A7C4QK94"/>
<keyword evidence="4 9" id="KW-0812">Transmembrane</keyword>
<accession>A0A7C4QK94</accession>
<evidence type="ECO:0000256" key="2">
    <source>
        <dbReference type="ARBA" id="ARBA00011779"/>
    </source>
</evidence>
<dbReference type="Pfam" id="PF00528">
    <property type="entry name" value="BPD_transp_1"/>
    <property type="match status" value="1"/>
</dbReference>
<dbReference type="CDD" id="cd06261">
    <property type="entry name" value="TM_PBP2"/>
    <property type="match status" value="1"/>
</dbReference>
<dbReference type="InterPro" id="IPR005667">
    <property type="entry name" value="Sulph_transpt2"/>
</dbReference>
<feature type="transmembrane region" description="Helical" evidence="9">
    <location>
        <begin position="253"/>
        <end position="277"/>
    </location>
</feature>
<evidence type="ECO:0000256" key="9">
    <source>
        <dbReference type="RuleBase" id="RU363032"/>
    </source>
</evidence>
<feature type="transmembrane region" description="Helical" evidence="9">
    <location>
        <begin position="21"/>
        <end position="43"/>
    </location>
</feature>
<gene>
    <name evidence="11" type="ORF">ENS64_16980</name>
</gene>
<keyword evidence="5 9" id="KW-1133">Transmembrane helix</keyword>
<dbReference type="PROSITE" id="PS50928">
    <property type="entry name" value="ABC_TM1"/>
    <property type="match status" value="1"/>
</dbReference>
<comment type="similarity">
    <text evidence="9">Belongs to the binding-protein-dependent transport system permease family.</text>
</comment>
<sequence length="283" mass="31014">MNAPPAPLSGRRAHRRRWSDAVFLTLLAVLGGSYVALIVLMLAADACYTTPQHLREALAKSEIQFAIRLTVVCCSISAILSLWVATPLGYLLSRHHFRGRWLIDTLVDIPIVLPPLVLGLSLLILFHIRIGSWRLEQWLRDIAGFPVTFHVPAVILAQFSVACAFAVRTMRVTFDEIDPRAEAVARTLGCSQGQAFLLVALPQAWRGMMTAGIVAWARSLGEFGPILVFAGATRNRTEVLSTTVFLELSVGDLQAAVAVSLLMVLLAVLVLVVLRLLGMESRR</sequence>
<evidence type="ECO:0000259" key="10">
    <source>
        <dbReference type="PROSITE" id="PS50928"/>
    </source>
</evidence>
<protein>
    <submittedName>
        <fullName evidence="11">ABC transporter permease subunit</fullName>
    </submittedName>
</protein>
<dbReference type="PANTHER" id="PTHR30406:SF8">
    <property type="entry name" value="SULFATE TRANSPORT SYSTEM PERMEASE PROTEIN CYST"/>
    <property type="match status" value="1"/>
</dbReference>
<evidence type="ECO:0000256" key="8">
    <source>
        <dbReference type="ARBA" id="ARBA00025323"/>
    </source>
</evidence>
<dbReference type="PANTHER" id="PTHR30406">
    <property type="entry name" value="SULFATE TRANSPORT SYSTEM PERMEASE PROTEIN"/>
    <property type="match status" value="1"/>
</dbReference>
<evidence type="ECO:0000256" key="1">
    <source>
        <dbReference type="ARBA" id="ARBA00004651"/>
    </source>
</evidence>
<comment type="subcellular location">
    <subcellularLocation>
        <location evidence="1 9">Cell membrane</location>
        <topology evidence="1 9">Multi-pass membrane protein</topology>
    </subcellularLocation>
</comment>
<dbReference type="GO" id="GO:0015419">
    <property type="term" value="F:ABC-type sulfate transporter activity"/>
    <property type="evidence" value="ECO:0007669"/>
    <property type="project" value="InterPro"/>
</dbReference>
<evidence type="ECO:0000256" key="4">
    <source>
        <dbReference type="ARBA" id="ARBA00022692"/>
    </source>
</evidence>
<proteinExistence type="inferred from homology"/>
<dbReference type="Gene3D" id="1.10.3720.10">
    <property type="entry name" value="MetI-like"/>
    <property type="match status" value="1"/>
</dbReference>
<feature type="transmembrane region" description="Helical" evidence="9">
    <location>
        <begin position="63"/>
        <end position="85"/>
    </location>
</feature>
<comment type="function">
    <text evidence="8">Part of the ABC transporter complex CysAWTP (TC 3.A.1.6.1) involved in sulfate/thiosulfate import. Probably responsible for the translocation of the substrate across the membrane.</text>
</comment>
<evidence type="ECO:0000256" key="5">
    <source>
        <dbReference type="ARBA" id="ARBA00022989"/>
    </source>
</evidence>
<evidence type="ECO:0000256" key="7">
    <source>
        <dbReference type="ARBA" id="ARBA00023136"/>
    </source>
</evidence>
<evidence type="ECO:0000256" key="3">
    <source>
        <dbReference type="ARBA" id="ARBA00022448"/>
    </source>
</evidence>
<reference evidence="11" key="1">
    <citation type="journal article" date="2020" name="mSystems">
        <title>Genome- and Community-Level Interaction Insights into Carbon Utilization and Element Cycling Functions of Hydrothermarchaeota in Hydrothermal Sediment.</title>
        <authorList>
            <person name="Zhou Z."/>
            <person name="Liu Y."/>
            <person name="Xu W."/>
            <person name="Pan J."/>
            <person name="Luo Z.H."/>
            <person name="Li M."/>
        </authorList>
    </citation>
    <scope>NUCLEOTIDE SEQUENCE [LARGE SCALE GENOMIC DNA]</scope>
    <source>
        <strain evidence="11">SpSt-508</strain>
    </source>
</reference>
<keyword evidence="3 9" id="KW-0813">Transport</keyword>
<dbReference type="InterPro" id="IPR035906">
    <property type="entry name" value="MetI-like_sf"/>
</dbReference>
<feature type="transmembrane region" description="Helical" evidence="9">
    <location>
        <begin position="148"/>
        <end position="167"/>
    </location>
</feature>
<keyword evidence="7 9" id="KW-0472">Membrane</keyword>
<keyword evidence="6" id="KW-0764">Sulfate transport</keyword>
<dbReference type="GO" id="GO:0005886">
    <property type="term" value="C:plasma membrane"/>
    <property type="evidence" value="ECO:0007669"/>
    <property type="project" value="UniProtKB-SubCell"/>
</dbReference>
<feature type="transmembrane region" description="Helical" evidence="9">
    <location>
        <begin position="106"/>
        <end position="128"/>
    </location>
</feature>
<evidence type="ECO:0000256" key="6">
    <source>
        <dbReference type="ARBA" id="ARBA00023032"/>
    </source>
</evidence>